<gene>
    <name evidence="1" type="ORF">ASJ81_17595</name>
</gene>
<evidence type="ECO:0000313" key="1">
    <source>
        <dbReference type="EMBL" id="PAV13489.1"/>
    </source>
</evidence>
<accession>A0A2A2HVH2</accession>
<organism evidence="1 2">
    <name type="scientific">Methanosarcina spelaei</name>
    <dbReference type="NCBI Taxonomy" id="1036679"/>
    <lineage>
        <taxon>Archaea</taxon>
        <taxon>Methanobacteriati</taxon>
        <taxon>Methanobacteriota</taxon>
        <taxon>Stenosarchaea group</taxon>
        <taxon>Methanomicrobia</taxon>
        <taxon>Methanosarcinales</taxon>
        <taxon>Methanosarcinaceae</taxon>
        <taxon>Methanosarcina</taxon>
    </lineage>
</organism>
<dbReference type="Proteomes" id="UP000218164">
    <property type="component" value="Unassembled WGS sequence"/>
</dbReference>
<keyword evidence="2" id="KW-1185">Reference proteome</keyword>
<dbReference type="EMBL" id="LMVP01000084">
    <property type="protein sequence ID" value="PAV13489.1"/>
    <property type="molecule type" value="Genomic_DNA"/>
</dbReference>
<comment type="caution">
    <text evidence="1">The sequence shown here is derived from an EMBL/GenBank/DDBJ whole genome shotgun (WGS) entry which is preliminary data.</text>
</comment>
<dbReference type="AlphaFoldDB" id="A0A2A2HVH2"/>
<protein>
    <submittedName>
        <fullName evidence="1">Uncharacterized protein</fullName>
    </submittedName>
</protein>
<proteinExistence type="predicted"/>
<evidence type="ECO:0000313" key="2">
    <source>
        <dbReference type="Proteomes" id="UP000218164"/>
    </source>
</evidence>
<reference evidence="1 2" key="1">
    <citation type="journal article" date="2017" name="BMC Genomics">
        <title>Genomic analysis of methanogenic archaea reveals a shift towards energy conservation.</title>
        <authorList>
            <person name="Gilmore S.P."/>
            <person name="Henske J.K."/>
            <person name="Sexton J.A."/>
            <person name="Solomon K.V."/>
            <person name="Seppala S."/>
            <person name="Yoo J.I."/>
            <person name="Huyett L.M."/>
            <person name="Pressman A."/>
            <person name="Cogan J.Z."/>
            <person name="Kivenson V."/>
            <person name="Peng X."/>
            <person name="Tan Y."/>
            <person name="Valentine D.L."/>
            <person name="O'Malley M.A."/>
        </authorList>
    </citation>
    <scope>NUCLEOTIDE SEQUENCE [LARGE SCALE GENOMIC DNA]</scope>
    <source>
        <strain evidence="1 2">MC-15</strain>
    </source>
</reference>
<name>A0A2A2HVH2_9EURY</name>
<sequence>MQLLLFEQDISMNNSTDLFDTATMLLKLSECKMVLLPSVICKRKIGSFNCATFSVWSSTEGDD</sequence>